<dbReference type="Proteomes" id="UP000533476">
    <property type="component" value="Unassembled WGS sequence"/>
</dbReference>
<dbReference type="GO" id="GO:0035312">
    <property type="term" value="F:5'-3' DNA exonuclease activity"/>
    <property type="evidence" value="ECO:0007669"/>
    <property type="project" value="TreeGrafter"/>
</dbReference>
<dbReference type="GO" id="GO:0004534">
    <property type="term" value="F:5'-3' RNA exonuclease activity"/>
    <property type="evidence" value="ECO:0007669"/>
    <property type="project" value="TreeGrafter"/>
</dbReference>
<dbReference type="EMBL" id="JABBVZ010000020">
    <property type="protein sequence ID" value="NMP22279.1"/>
    <property type="molecule type" value="Genomic_DNA"/>
</dbReference>
<dbReference type="SMART" id="SM00481">
    <property type="entry name" value="POLIIIAc"/>
    <property type="match status" value="1"/>
</dbReference>
<gene>
    <name evidence="2" type="ORF">HIJ39_07925</name>
</gene>
<dbReference type="PANTHER" id="PTHR42924:SF3">
    <property type="entry name" value="POLYMERASE_HISTIDINOL PHOSPHATASE N-TERMINAL DOMAIN-CONTAINING PROTEIN"/>
    <property type="match status" value="1"/>
</dbReference>
<dbReference type="PANTHER" id="PTHR42924">
    <property type="entry name" value="EXONUCLEASE"/>
    <property type="match status" value="1"/>
</dbReference>
<evidence type="ECO:0000259" key="1">
    <source>
        <dbReference type="SMART" id="SM00481"/>
    </source>
</evidence>
<evidence type="ECO:0000313" key="3">
    <source>
        <dbReference type="Proteomes" id="UP000533476"/>
    </source>
</evidence>
<reference evidence="2 3" key="1">
    <citation type="submission" date="2020-04" db="EMBL/GenBank/DDBJ databases">
        <authorList>
            <person name="Zhang R."/>
            <person name="Schippers A."/>
        </authorList>
    </citation>
    <scope>NUCLEOTIDE SEQUENCE [LARGE SCALE GENOMIC DNA]</scope>
    <source>
        <strain evidence="2 3">DSM 109850</strain>
    </source>
</reference>
<organism evidence="2 3">
    <name type="scientific">Sulfobacillus harzensis</name>
    <dbReference type="NCBI Taxonomy" id="2729629"/>
    <lineage>
        <taxon>Bacteria</taxon>
        <taxon>Bacillati</taxon>
        <taxon>Bacillota</taxon>
        <taxon>Clostridia</taxon>
        <taxon>Eubacteriales</taxon>
        <taxon>Clostridiales Family XVII. Incertae Sedis</taxon>
        <taxon>Sulfobacillus</taxon>
    </lineage>
</organism>
<dbReference type="CDD" id="cd07432">
    <property type="entry name" value="PHP_HisPPase"/>
    <property type="match status" value="1"/>
</dbReference>
<dbReference type="InterPro" id="IPR004013">
    <property type="entry name" value="PHP_dom"/>
</dbReference>
<dbReference type="InterPro" id="IPR052018">
    <property type="entry name" value="PHP_domain"/>
</dbReference>
<protein>
    <submittedName>
        <fullName evidence="2">CehA/McbA family metallohydrolase</fullName>
    </submittedName>
</protein>
<comment type="caution">
    <text evidence="2">The sequence shown here is derived from an EMBL/GenBank/DDBJ whole genome shotgun (WGS) entry which is preliminary data.</text>
</comment>
<keyword evidence="3" id="KW-1185">Reference proteome</keyword>
<dbReference type="AlphaFoldDB" id="A0A7Y0Q3K9"/>
<proteinExistence type="predicted"/>
<dbReference type="Pfam" id="PF02811">
    <property type="entry name" value="PHP"/>
    <property type="match status" value="1"/>
</dbReference>
<dbReference type="NCBIfam" id="NF038032">
    <property type="entry name" value="CehA_McbA_metalo"/>
    <property type="match status" value="1"/>
</dbReference>
<name>A0A7Y0Q3K9_9FIRM</name>
<feature type="domain" description="Polymerase/histidinol phosphatase N-terminal" evidence="1">
    <location>
        <begin position="12"/>
        <end position="76"/>
    </location>
</feature>
<accession>A0A7Y0Q3K9</accession>
<keyword evidence="2" id="KW-0378">Hydrolase</keyword>
<evidence type="ECO:0000313" key="2">
    <source>
        <dbReference type="EMBL" id="NMP22279.1"/>
    </source>
</evidence>
<dbReference type="InterPro" id="IPR003141">
    <property type="entry name" value="Pol/His_phosphatase_N"/>
</dbReference>
<sequence length="348" mass="39047">MLNRVSLFEYRAVLHVHSRYSDGTGSPHEIIREAARAGLDILWLTDHDTRRAAMDPGAGYYGHLLFLVGAEVTPPTNHTLVLGPAQLPSPKMPLQTIIDHLMSQHALAFIAHPDDPGNPTARLPSYRWEDREITGFTGLEVWNHLSDWSRGVDSILRGLCALAHPFRALEANPLTLQLWDELGRERRVVGVGGVDAHQARVGWRKLALKIFPYRTSFNAIRTHIYTAEPLSNDWVEAERALLGALNAGRAALVNAHSGTELGFRFWAEDGEGRTALMGDEAAFKSGWRLRGLAPVPVHWEIWGNGHPMTTMTGTILDYRVDNPGVWRVVLRRGRRLDVWIYSNAIYLR</sequence>
<dbReference type="SUPFAM" id="SSF89550">
    <property type="entry name" value="PHP domain-like"/>
    <property type="match status" value="1"/>
</dbReference>
<dbReference type="Gene3D" id="3.20.20.140">
    <property type="entry name" value="Metal-dependent hydrolases"/>
    <property type="match status" value="1"/>
</dbReference>
<dbReference type="InterPro" id="IPR016195">
    <property type="entry name" value="Pol/histidinol_Pase-like"/>
</dbReference>
<dbReference type="RefSeq" id="WP_169098439.1">
    <property type="nucleotide sequence ID" value="NZ_JABBVZ010000020.1"/>
</dbReference>